<gene>
    <name evidence="7" type="ORF">GYA55_08115</name>
</gene>
<feature type="transmembrane region" description="Helical" evidence="5">
    <location>
        <begin position="545"/>
        <end position="565"/>
    </location>
</feature>
<dbReference type="GO" id="GO:0008295">
    <property type="term" value="P:spermidine biosynthetic process"/>
    <property type="evidence" value="ECO:0007669"/>
    <property type="project" value="TreeGrafter"/>
</dbReference>
<evidence type="ECO:0000256" key="4">
    <source>
        <dbReference type="PROSITE-ProRule" id="PRU00354"/>
    </source>
</evidence>
<dbReference type="Pfam" id="PF01564">
    <property type="entry name" value="Spermine_synth"/>
    <property type="match status" value="1"/>
</dbReference>
<feature type="transmembrane region" description="Helical" evidence="5">
    <location>
        <begin position="115"/>
        <end position="137"/>
    </location>
</feature>
<dbReference type="InterPro" id="IPR030374">
    <property type="entry name" value="PABS"/>
</dbReference>
<dbReference type="EMBL" id="JAAZON010000358">
    <property type="protein sequence ID" value="NMC63119.1"/>
    <property type="molecule type" value="Genomic_DNA"/>
</dbReference>
<dbReference type="Gene3D" id="3.40.50.150">
    <property type="entry name" value="Vaccinia Virus protein VP39"/>
    <property type="match status" value="1"/>
</dbReference>
<dbReference type="PANTHER" id="PTHR11558:SF11">
    <property type="entry name" value="SPERMIDINE SYNTHASE"/>
    <property type="match status" value="1"/>
</dbReference>
<keyword evidence="5" id="KW-1133">Transmembrane helix</keyword>
<dbReference type="InterPro" id="IPR017896">
    <property type="entry name" value="4Fe4S_Fe-S-bd"/>
</dbReference>
<evidence type="ECO:0000256" key="2">
    <source>
        <dbReference type="ARBA" id="ARBA00022679"/>
    </source>
</evidence>
<feature type="transmembrane region" description="Helical" evidence="5">
    <location>
        <begin position="12"/>
        <end position="34"/>
    </location>
</feature>
<feature type="transmembrane region" description="Helical" evidence="5">
    <location>
        <begin position="669"/>
        <end position="691"/>
    </location>
</feature>
<accession>A0A7X9IKH0</accession>
<feature type="transmembrane region" description="Helical" evidence="5">
    <location>
        <begin position="86"/>
        <end position="109"/>
    </location>
</feature>
<dbReference type="AlphaFoldDB" id="A0A7X9IKH0"/>
<dbReference type="Proteomes" id="UP000524246">
    <property type="component" value="Unassembled WGS sequence"/>
</dbReference>
<feature type="transmembrane region" description="Helical" evidence="5">
    <location>
        <begin position="54"/>
        <end position="74"/>
    </location>
</feature>
<feature type="transmembrane region" description="Helical" evidence="5">
    <location>
        <begin position="905"/>
        <end position="925"/>
    </location>
</feature>
<feature type="transmembrane region" description="Helical" evidence="5">
    <location>
        <begin position="877"/>
        <end position="898"/>
    </location>
</feature>
<comment type="similarity">
    <text evidence="1">Belongs to the spermidine/spermine synthase family.</text>
</comment>
<organism evidence="7 8">
    <name type="scientific">SAR324 cluster bacterium</name>
    <dbReference type="NCBI Taxonomy" id="2024889"/>
    <lineage>
        <taxon>Bacteria</taxon>
        <taxon>Deltaproteobacteria</taxon>
        <taxon>SAR324 cluster</taxon>
    </lineage>
</organism>
<feature type="transmembrane region" description="Helical" evidence="5">
    <location>
        <begin position="514"/>
        <end position="533"/>
    </location>
</feature>
<sequence length="945" mass="105173">MSRFLLLSKKRAFWILLFQLLLALCPLLSLLTLATFLLNHEAGLVFGLADVVKASLLTLSPYCISAALLLPLYIEVSSTQSKNSAVGTLYGFDMIGGIIGGFAFTFFLIPEFSPLWISYGLLILGILNLISLARILLTSISFKTLMFATLGLIASLFYLHKPVKNYLSRSILRGQEYISSYSSPYNKVVLQESHGQYSIFVNGQPVLSNEDPLTAEERIHYALSQARDCQRVLLVGSPLLASLGEVFKYNVKDLHYVDIDPLLAKIAIEIFPQIRDPRVRTFTVDARAFIKTQSNAYDAIIMALPDPSNGQLNRFYTIEFFNLIKKSLKANGIFSFSLSGAENYLSEELKELTASLINALKDVFANVMLLPGSTQYLIASDSVLSYEIAPLLSKKGIPTLIINKAFMDAKFGGGRLEESKKLIKGVHRANSDLFPIAYYQNLKLWLKAFDSSFLFISVFFVLLFLFLCLLVAFSKAALVSSAVASSAFVGMGFEILIILAFQILFGAIYQHMGLLISAFLAGGALGSLIWGSLRTTTRAWVALHDVALAILALFIGSIFFFLPMIATKSFAVGLVLFSSLNFFGGFFVGAQFVSAARTSIRVEDISIGQRAASFLALDFIGASLGALLVGVFALPFFGFLGASLLLFVLKLPTAILLGFRECSGKDLSLFFRFLPLTIALGFLGLLGLLILHDETKMSIYAFSFLIEYKLVVVLLLGLELIRAAGLLRYLATKLNAIFKKTSEKLVYLWGGISSTRWVNYFAFSLVVFYPIFRCNFKIPYVFCHVCPRKCIFGHFRPYLVPMALIMNLEKRHWCYHVCPIGTLHDCQFHARKKLKASPRFFSWVATFFLLATIVFYFEAAASARGKMNFTFDSFAWLWVGGFQTNSTVLWVFFGVVVLSFIFHRLFCNLICPIGNISKFLAAFFLKCSKPFNGKQVGSSDTMQKD</sequence>
<keyword evidence="2 4" id="KW-0808">Transferase</keyword>
<reference evidence="7 8" key="1">
    <citation type="journal article" date="2020" name="Biotechnol. Biofuels">
        <title>New insights from the biogas microbiome by comprehensive genome-resolved metagenomics of nearly 1600 species originating from multiple anaerobic digesters.</title>
        <authorList>
            <person name="Campanaro S."/>
            <person name="Treu L."/>
            <person name="Rodriguez-R L.M."/>
            <person name="Kovalovszki A."/>
            <person name="Ziels R.M."/>
            <person name="Maus I."/>
            <person name="Zhu X."/>
            <person name="Kougias P.G."/>
            <person name="Basile A."/>
            <person name="Luo G."/>
            <person name="Schluter A."/>
            <person name="Konstantinidis K.T."/>
            <person name="Angelidaki I."/>
        </authorList>
    </citation>
    <scope>NUCLEOTIDE SEQUENCE [LARGE SCALE GENOMIC DNA]</scope>
    <source>
        <strain evidence="7">AS27yjCOA_65</strain>
    </source>
</reference>
<evidence type="ECO:0000256" key="1">
    <source>
        <dbReference type="ARBA" id="ARBA00007867"/>
    </source>
</evidence>
<feature type="transmembrane region" description="Helical" evidence="5">
    <location>
        <begin position="697"/>
        <end position="718"/>
    </location>
</feature>
<dbReference type="InterPro" id="IPR001045">
    <property type="entry name" value="Spermi_synthase"/>
</dbReference>
<dbReference type="InterPro" id="IPR029063">
    <property type="entry name" value="SAM-dependent_MTases_sf"/>
</dbReference>
<feature type="domain" description="PABS" evidence="6">
    <location>
        <begin position="154"/>
        <end position="395"/>
    </location>
</feature>
<keyword evidence="3 4" id="KW-0620">Polyamine biosynthesis</keyword>
<dbReference type="SUPFAM" id="SSF53335">
    <property type="entry name" value="S-adenosyl-L-methionine-dependent methyltransferases"/>
    <property type="match status" value="1"/>
</dbReference>
<evidence type="ECO:0000313" key="7">
    <source>
        <dbReference type="EMBL" id="NMC63119.1"/>
    </source>
</evidence>
<keyword evidence="5" id="KW-0812">Transmembrane</keyword>
<proteinExistence type="inferred from homology"/>
<name>A0A7X9IKH0_9DELT</name>
<dbReference type="PROSITE" id="PS51006">
    <property type="entry name" value="PABS_2"/>
    <property type="match status" value="1"/>
</dbReference>
<evidence type="ECO:0000256" key="5">
    <source>
        <dbReference type="SAM" id="Phobius"/>
    </source>
</evidence>
<dbReference type="Pfam" id="PF12801">
    <property type="entry name" value="Fer4_5"/>
    <property type="match status" value="2"/>
</dbReference>
<protein>
    <submittedName>
        <fullName evidence="7">Fused MFS/spermidine synthase</fullName>
    </submittedName>
</protein>
<evidence type="ECO:0000313" key="8">
    <source>
        <dbReference type="Proteomes" id="UP000524246"/>
    </source>
</evidence>
<feature type="transmembrane region" description="Helical" evidence="5">
    <location>
        <begin position="453"/>
        <end position="473"/>
    </location>
</feature>
<feature type="transmembrane region" description="Helical" evidence="5">
    <location>
        <begin position="840"/>
        <end position="857"/>
    </location>
</feature>
<dbReference type="GO" id="GO:0005829">
    <property type="term" value="C:cytosol"/>
    <property type="evidence" value="ECO:0007669"/>
    <property type="project" value="TreeGrafter"/>
</dbReference>
<dbReference type="NCBIfam" id="NF037959">
    <property type="entry name" value="MFS_SpdSyn"/>
    <property type="match status" value="1"/>
</dbReference>
<comment type="caution">
    <text evidence="7">The sequence shown here is derived from an EMBL/GenBank/DDBJ whole genome shotgun (WGS) entry which is preliminary data.</text>
</comment>
<comment type="caution">
    <text evidence="4">Lacks conserved residue(s) required for the propagation of feature annotation.</text>
</comment>
<evidence type="ECO:0000259" key="6">
    <source>
        <dbReference type="PROSITE" id="PS51006"/>
    </source>
</evidence>
<keyword evidence="5" id="KW-0472">Membrane</keyword>
<feature type="transmembrane region" description="Helical" evidence="5">
    <location>
        <begin position="485"/>
        <end position="508"/>
    </location>
</feature>
<dbReference type="GO" id="GO:0004766">
    <property type="term" value="F:spermidine synthase activity"/>
    <property type="evidence" value="ECO:0007669"/>
    <property type="project" value="TreeGrafter"/>
</dbReference>
<dbReference type="PANTHER" id="PTHR11558">
    <property type="entry name" value="SPERMIDINE/SPERMINE SYNTHASE"/>
    <property type="match status" value="1"/>
</dbReference>
<dbReference type="CDD" id="cd02440">
    <property type="entry name" value="AdoMet_MTases"/>
    <property type="match status" value="1"/>
</dbReference>
<evidence type="ECO:0000256" key="3">
    <source>
        <dbReference type="ARBA" id="ARBA00023115"/>
    </source>
</evidence>
<feature type="transmembrane region" description="Helical" evidence="5">
    <location>
        <begin position="144"/>
        <end position="160"/>
    </location>
</feature>
<feature type="transmembrane region" description="Helical" evidence="5">
    <location>
        <begin position="571"/>
        <end position="593"/>
    </location>
</feature>